<feature type="transmembrane region" description="Helical" evidence="1">
    <location>
        <begin position="91"/>
        <end position="114"/>
    </location>
</feature>
<name>A0A5B8LRJ0_9HYPH</name>
<keyword evidence="1" id="KW-0472">Membrane</keyword>
<proteinExistence type="predicted"/>
<dbReference type="EMBL" id="CP042304">
    <property type="protein sequence ID" value="QDZ10499.1"/>
    <property type="molecule type" value="Genomic_DNA"/>
</dbReference>
<dbReference type="Proteomes" id="UP000315364">
    <property type="component" value="Chromosome"/>
</dbReference>
<evidence type="ECO:0000313" key="2">
    <source>
        <dbReference type="EMBL" id="QDZ10499.1"/>
    </source>
</evidence>
<dbReference type="Gene3D" id="1.20.1170.10">
    <property type="match status" value="1"/>
</dbReference>
<sequence>MATSNDMLLKMLEQLRDDFRDEREASRQSRSKLHERVDGMADDVGAIRGDIQILGEVDGQIRGEVQALRDTVEANQKSVQPTVDEWRRIRAIGLGIVGLLAIGGVSLGAALAWAGEGVVSAIRHWLRIP</sequence>
<reference evidence="2 3" key="1">
    <citation type="submission" date="2019-07" db="EMBL/GenBank/DDBJ databases">
        <title>Full genome sequence of Devosia sp. Gsoil 520.</title>
        <authorList>
            <person name="Im W.-T."/>
        </authorList>
    </citation>
    <scope>NUCLEOTIDE SEQUENCE [LARGE SCALE GENOMIC DNA]</scope>
    <source>
        <strain evidence="2 3">Gsoil 520</strain>
    </source>
</reference>
<keyword evidence="1" id="KW-0812">Transmembrane</keyword>
<dbReference type="AlphaFoldDB" id="A0A5B8LRJ0"/>
<dbReference type="OrthoDB" id="8446195at2"/>
<evidence type="ECO:0000256" key="1">
    <source>
        <dbReference type="SAM" id="Phobius"/>
    </source>
</evidence>
<evidence type="ECO:0000313" key="3">
    <source>
        <dbReference type="Proteomes" id="UP000315364"/>
    </source>
</evidence>
<dbReference type="RefSeq" id="WP_146289286.1">
    <property type="nucleotide sequence ID" value="NZ_CP042304.1"/>
</dbReference>
<keyword evidence="3" id="KW-1185">Reference proteome</keyword>
<gene>
    <name evidence="2" type="ORF">FPZ08_06900</name>
</gene>
<keyword evidence="1" id="KW-1133">Transmembrane helix</keyword>
<accession>A0A5B8LRJ0</accession>
<dbReference type="KEGG" id="dea:FPZ08_06900"/>
<organism evidence="2 3">
    <name type="scientific">Devosia ginsengisoli</name>
    <dbReference type="NCBI Taxonomy" id="400770"/>
    <lineage>
        <taxon>Bacteria</taxon>
        <taxon>Pseudomonadati</taxon>
        <taxon>Pseudomonadota</taxon>
        <taxon>Alphaproteobacteria</taxon>
        <taxon>Hyphomicrobiales</taxon>
        <taxon>Devosiaceae</taxon>
        <taxon>Devosia</taxon>
    </lineage>
</organism>
<protein>
    <submittedName>
        <fullName evidence="2">DUF1515 domain-containing protein</fullName>
    </submittedName>
</protein>